<organism evidence="2">
    <name type="scientific">marine metagenome</name>
    <dbReference type="NCBI Taxonomy" id="408172"/>
    <lineage>
        <taxon>unclassified sequences</taxon>
        <taxon>metagenomes</taxon>
        <taxon>ecological metagenomes</taxon>
    </lineage>
</organism>
<evidence type="ECO:0000313" key="2">
    <source>
        <dbReference type="EMBL" id="SVC95027.1"/>
    </source>
</evidence>
<dbReference type="EMBL" id="UINC01120500">
    <property type="protein sequence ID" value="SVC95027.1"/>
    <property type="molecule type" value="Genomic_DNA"/>
</dbReference>
<keyword evidence="1" id="KW-0812">Transmembrane</keyword>
<keyword evidence="1" id="KW-1133">Transmembrane helix</keyword>
<feature type="transmembrane region" description="Helical" evidence="1">
    <location>
        <begin position="7"/>
        <end position="29"/>
    </location>
</feature>
<protein>
    <submittedName>
        <fullName evidence="2">Uncharacterized protein</fullName>
    </submittedName>
</protein>
<proteinExistence type="predicted"/>
<gene>
    <name evidence="2" type="ORF">METZ01_LOCUS347881</name>
</gene>
<accession>A0A382RCZ7</accession>
<evidence type="ECO:0000256" key="1">
    <source>
        <dbReference type="SAM" id="Phobius"/>
    </source>
</evidence>
<keyword evidence="1" id="KW-0472">Membrane</keyword>
<reference evidence="2" key="1">
    <citation type="submission" date="2018-05" db="EMBL/GenBank/DDBJ databases">
        <authorList>
            <person name="Lanie J.A."/>
            <person name="Ng W.-L."/>
            <person name="Kazmierczak K.M."/>
            <person name="Andrzejewski T.M."/>
            <person name="Davidsen T.M."/>
            <person name="Wayne K.J."/>
            <person name="Tettelin H."/>
            <person name="Glass J.I."/>
            <person name="Rusch D."/>
            <person name="Podicherti R."/>
            <person name="Tsui H.-C.T."/>
            <person name="Winkler M.E."/>
        </authorList>
    </citation>
    <scope>NUCLEOTIDE SEQUENCE</scope>
</reference>
<name>A0A382RCZ7_9ZZZZ</name>
<dbReference type="AlphaFoldDB" id="A0A382RCZ7"/>
<feature type="transmembrane region" description="Helical" evidence="1">
    <location>
        <begin position="82"/>
        <end position="107"/>
    </location>
</feature>
<feature type="non-terminal residue" evidence="2">
    <location>
        <position position="1"/>
    </location>
</feature>
<sequence length="117" mass="13771">VLKHFWFYFNATPVTFSILFFSINLLILWSSDYVAPAFNDAVIACKDVSNDKWADYERTYQDKCIDEFFGGKEDGIITIFETLWVCGLLFSIIGIPFIVPLSIYLLFTWRMHRYGHY</sequence>